<keyword evidence="1" id="KW-0472">Membrane</keyword>
<gene>
    <name evidence="2" type="ORF">FR943_02540</name>
</gene>
<name>A0ABS6KGP2_9MYCO</name>
<evidence type="ECO:0000313" key="3">
    <source>
        <dbReference type="Proteomes" id="UP000812982"/>
    </source>
</evidence>
<organism evidence="2 3">
    <name type="scientific">[Mycobacterium] fortunisiensis</name>
    <dbReference type="NCBI Taxonomy" id="2600579"/>
    <lineage>
        <taxon>Bacteria</taxon>
        <taxon>Bacillati</taxon>
        <taxon>Actinomycetota</taxon>
        <taxon>Actinomycetes</taxon>
        <taxon>Mycobacteriales</taxon>
        <taxon>Mycobacteriaceae</taxon>
        <taxon>Mycolicibacterium</taxon>
    </lineage>
</organism>
<dbReference type="EMBL" id="VOMB01000002">
    <property type="protein sequence ID" value="MBU9762732.1"/>
    <property type="molecule type" value="Genomic_DNA"/>
</dbReference>
<proteinExistence type="predicted"/>
<dbReference type="Proteomes" id="UP000812982">
    <property type="component" value="Unassembled WGS sequence"/>
</dbReference>
<protein>
    <submittedName>
        <fullName evidence="2">Uncharacterized protein</fullName>
    </submittedName>
</protein>
<dbReference type="RefSeq" id="WP_217154692.1">
    <property type="nucleotide sequence ID" value="NZ_VOMB01000002.1"/>
</dbReference>
<evidence type="ECO:0000313" key="2">
    <source>
        <dbReference type="EMBL" id="MBU9762732.1"/>
    </source>
</evidence>
<comment type="caution">
    <text evidence="2">The sequence shown here is derived from an EMBL/GenBank/DDBJ whole genome shotgun (WGS) entry which is preliminary data.</text>
</comment>
<accession>A0ABS6KGP2</accession>
<reference evidence="2 3" key="1">
    <citation type="journal article" date="2021" name="Sci. Rep.">
        <title>Phenotypic and genomic hallmarks of a novel, potentially pathogenic rapidly growing Mycobacterium species related to the Mycobacterium fortuitum complex.</title>
        <authorList>
            <person name="Gharbi R."/>
            <person name="Khanna V."/>
            <person name="Frigui W."/>
            <person name="Mhenni B."/>
            <person name="Brosch R."/>
            <person name="Mardassi H."/>
        </authorList>
    </citation>
    <scope>NUCLEOTIDE SEQUENCE [LARGE SCALE GENOMIC DNA]</scope>
    <source>
        <strain evidence="2 3">TNTM28</strain>
    </source>
</reference>
<keyword evidence="1" id="KW-0812">Transmembrane</keyword>
<sequence>MSVDLGDVVTELQAMGWIFPAVAMAGFAVSAILYWINVFGTRRVQQRQAQSLARSSLFWARWPAERFWSAPYDELAAESDRCTQIIDGLRQRRMLATPRYPTKRDQTYLQYLDNQIIDCQRVLGGVHAAMQQAVAHGRGPLQPPPAYS</sequence>
<keyword evidence="3" id="KW-1185">Reference proteome</keyword>
<keyword evidence="1" id="KW-1133">Transmembrane helix</keyword>
<feature type="transmembrane region" description="Helical" evidence="1">
    <location>
        <begin position="14"/>
        <end position="36"/>
    </location>
</feature>
<evidence type="ECO:0000256" key="1">
    <source>
        <dbReference type="SAM" id="Phobius"/>
    </source>
</evidence>